<keyword evidence="1" id="KW-0862">Zinc</keyword>
<keyword evidence="1" id="KW-0863">Zinc-finger</keyword>
<feature type="compositionally biased region" description="Basic and acidic residues" evidence="2">
    <location>
        <begin position="178"/>
        <end position="188"/>
    </location>
</feature>
<dbReference type="PROSITE" id="PS00028">
    <property type="entry name" value="ZINC_FINGER_C2H2_1"/>
    <property type="match status" value="1"/>
</dbReference>
<dbReference type="PROSITE" id="PS50157">
    <property type="entry name" value="ZINC_FINGER_C2H2_2"/>
    <property type="match status" value="1"/>
</dbReference>
<keyword evidence="1" id="KW-0479">Metal-binding</keyword>
<evidence type="ECO:0000259" key="3">
    <source>
        <dbReference type="PROSITE" id="PS50157"/>
    </source>
</evidence>
<accession>A0A8X6UDV2</accession>
<dbReference type="EMBL" id="BMAW01077923">
    <property type="protein sequence ID" value="GFU08763.1"/>
    <property type="molecule type" value="Genomic_DNA"/>
</dbReference>
<protein>
    <recommendedName>
        <fullName evidence="3">C2H2-type domain-containing protein</fullName>
    </recommendedName>
</protein>
<evidence type="ECO:0000256" key="2">
    <source>
        <dbReference type="SAM" id="MobiDB-lite"/>
    </source>
</evidence>
<dbReference type="Proteomes" id="UP000887013">
    <property type="component" value="Unassembled WGS sequence"/>
</dbReference>
<feature type="region of interest" description="Disordered" evidence="2">
    <location>
        <begin position="148"/>
        <end position="194"/>
    </location>
</feature>
<comment type="caution">
    <text evidence="4">The sequence shown here is derived from an EMBL/GenBank/DDBJ whole genome shotgun (WGS) entry which is preliminary data.</text>
</comment>
<dbReference type="GO" id="GO:0008270">
    <property type="term" value="F:zinc ion binding"/>
    <property type="evidence" value="ECO:0007669"/>
    <property type="project" value="UniProtKB-KW"/>
</dbReference>
<gene>
    <name evidence="4" type="ORF">NPIL_101691</name>
</gene>
<evidence type="ECO:0000313" key="5">
    <source>
        <dbReference type="Proteomes" id="UP000887013"/>
    </source>
</evidence>
<sequence length="194" mass="22371">MGLRCDYCSLVFTNIKHYLRHKYIIHAGQELRRQTSDDRMTWQSFLTNFEAWSRMELVNRSTRRRVNTNESVEGTGDVINLSFGEGDNNQNPICQQVLSQRAISASVFDTFERHSNAQPSVQQVNSPVKRNHICVVSRCTQSHSCNPQMRPEFGTSETIRGIPHENRPSLESFPSHLETTKKPNEPLHIEQVYP</sequence>
<evidence type="ECO:0000313" key="4">
    <source>
        <dbReference type="EMBL" id="GFU08763.1"/>
    </source>
</evidence>
<dbReference type="InterPro" id="IPR013087">
    <property type="entry name" value="Znf_C2H2_type"/>
</dbReference>
<keyword evidence="5" id="KW-1185">Reference proteome</keyword>
<organism evidence="4 5">
    <name type="scientific">Nephila pilipes</name>
    <name type="common">Giant wood spider</name>
    <name type="synonym">Nephila maculata</name>
    <dbReference type="NCBI Taxonomy" id="299642"/>
    <lineage>
        <taxon>Eukaryota</taxon>
        <taxon>Metazoa</taxon>
        <taxon>Ecdysozoa</taxon>
        <taxon>Arthropoda</taxon>
        <taxon>Chelicerata</taxon>
        <taxon>Arachnida</taxon>
        <taxon>Araneae</taxon>
        <taxon>Araneomorphae</taxon>
        <taxon>Entelegynae</taxon>
        <taxon>Araneoidea</taxon>
        <taxon>Nephilidae</taxon>
        <taxon>Nephila</taxon>
    </lineage>
</organism>
<proteinExistence type="predicted"/>
<feature type="domain" description="C2H2-type" evidence="3">
    <location>
        <begin position="3"/>
        <end position="31"/>
    </location>
</feature>
<evidence type="ECO:0000256" key="1">
    <source>
        <dbReference type="PROSITE-ProRule" id="PRU00042"/>
    </source>
</evidence>
<reference evidence="4" key="1">
    <citation type="submission" date="2020-08" db="EMBL/GenBank/DDBJ databases">
        <title>Multicomponent nature underlies the extraordinary mechanical properties of spider dragline silk.</title>
        <authorList>
            <person name="Kono N."/>
            <person name="Nakamura H."/>
            <person name="Mori M."/>
            <person name="Yoshida Y."/>
            <person name="Ohtoshi R."/>
            <person name="Malay A.D."/>
            <person name="Moran D.A.P."/>
            <person name="Tomita M."/>
            <person name="Numata K."/>
            <person name="Arakawa K."/>
        </authorList>
    </citation>
    <scope>NUCLEOTIDE SEQUENCE</scope>
</reference>
<name>A0A8X6UDV2_NEPPI</name>
<dbReference type="AlphaFoldDB" id="A0A8X6UDV2"/>